<accession>A0A5B2XIY8</accession>
<comment type="caution">
    <text evidence="2">The sequence shown here is derived from an EMBL/GenBank/DDBJ whole genome shotgun (WGS) entry which is preliminary data.</text>
</comment>
<gene>
    <name evidence="2" type="ORF">F0L68_10350</name>
</gene>
<reference evidence="2 3" key="2">
    <citation type="submission" date="2019-09" db="EMBL/GenBank/DDBJ databases">
        <authorList>
            <person name="Jin C."/>
        </authorList>
    </citation>
    <scope>NUCLEOTIDE SEQUENCE [LARGE SCALE GENOMIC DNA]</scope>
    <source>
        <strain evidence="2 3">AN110305</strain>
    </source>
</reference>
<feature type="compositionally biased region" description="Acidic residues" evidence="1">
    <location>
        <begin position="73"/>
        <end position="82"/>
    </location>
</feature>
<proteinExistence type="predicted"/>
<dbReference type="EMBL" id="VUOB01000018">
    <property type="protein sequence ID" value="KAA2263216.1"/>
    <property type="molecule type" value="Genomic_DNA"/>
</dbReference>
<dbReference type="Proteomes" id="UP000323454">
    <property type="component" value="Unassembled WGS sequence"/>
</dbReference>
<dbReference type="NCBIfam" id="NF033649">
    <property type="entry name" value="LipDrop_Rv1109c"/>
    <property type="match status" value="1"/>
</dbReference>
<feature type="compositionally biased region" description="Low complexity" evidence="1">
    <location>
        <begin position="83"/>
        <end position="95"/>
    </location>
</feature>
<dbReference type="AlphaFoldDB" id="A0A5B2XIY8"/>
<evidence type="ECO:0000256" key="1">
    <source>
        <dbReference type="SAM" id="MobiDB-lite"/>
    </source>
</evidence>
<dbReference type="OrthoDB" id="3544242at2"/>
<dbReference type="RefSeq" id="WP_149849292.1">
    <property type="nucleotide sequence ID" value="NZ_VUOB01000018.1"/>
</dbReference>
<name>A0A5B2XIY8_9PSEU</name>
<sequence>MKQLPLAVRIAAGLAATAVEQARSLPKQLAGLPVTVVSEALQLSMRVQQQVTELAIKGDEVLATLRPAEENPEWATFDEDEPAASSDPVASSDLAAEPDDGAAPDPWAQEERALAEETADGDAPDVLPGYNELTVAQLRARMRRLSLAELEELLAFERGHAARPPFVGMLTRRIATVSAQSS</sequence>
<feature type="region of interest" description="Disordered" evidence="1">
    <location>
        <begin position="73"/>
        <end position="126"/>
    </location>
</feature>
<keyword evidence="3" id="KW-1185">Reference proteome</keyword>
<protein>
    <submittedName>
        <fullName evidence="2">Lipid droplet-associated protein</fullName>
    </submittedName>
</protein>
<evidence type="ECO:0000313" key="2">
    <source>
        <dbReference type="EMBL" id="KAA2263216.1"/>
    </source>
</evidence>
<dbReference type="InterPro" id="IPR047728">
    <property type="entry name" value="LipDrop-assoc"/>
</dbReference>
<reference evidence="2 3" key="1">
    <citation type="submission" date="2019-09" db="EMBL/GenBank/DDBJ databases">
        <title>Goodfellowia gen. nov., a new genus of the Pseudonocardineae related to Actinoalloteichus, containing Goodfellowia coeruleoviolacea gen. nov., comb. nov. gen. nov., comb. nov.</title>
        <authorList>
            <person name="Labeda D."/>
        </authorList>
    </citation>
    <scope>NUCLEOTIDE SEQUENCE [LARGE SCALE GENOMIC DNA]</scope>
    <source>
        <strain evidence="2 3">AN110305</strain>
    </source>
</reference>
<evidence type="ECO:0000313" key="3">
    <source>
        <dbReference type="Proteomes" id="UP000323454"/>
    </source>
</evidence>
<organism evidence="2 3">
    <name type="scientific">Solihabitans fulvus</name>
    <dbReference type="NCBI Taxonomy" id="1892852"/>
    <lineage>
        <taxon>Bacteria</taxon>
        <taxon>Bacillati</taxon>
        <taxon>Actinomycetota</taxon>
        <taxon>Actinomycetes</taxon>
        <taxon>Pseudonocardiales</taxon>
        <taxon>Pseudonocardiaceae</taxon>
        <taxon>Solihabitans</taxon>
    </lineage>
</organism>